<dbReference type="NCBIfam" id="TIGR02135">
    <property type="entry name" value="phoU_full"/>
    <property type="match status" value="1"/>
</dbReference>
<dbReference type="Proteomes" id="UP001626536">
    <property type="component" value="Chromosome"/>
</dbReference>
<evidence type="ECO:0000256" key="1">
    <source>
        <dbReference type="ARBA" id="ARBA00008107"/>
    </source>
</evidence>
<dbReference type="PANTHER" id="PTHR42930">
    <property type="entry name" value="PHOSPHATE-SPECIFIC TRANSPORT SYSTEM ACCESSORY PROTEIN PHOU"/>
    <property type="match status" value="1"/>
</dbReference>
<dbReference type="InterPro" id="IPR038078">
    <property type="entry name" value="PhoU-like_sf"/>
</dbReference>
<reference evidence="4 5" key="1">
    <citation type="submission" date="2023-10" db="EMBL/GenBank/DDBJ databases">
        <title>Novel methanotroph of the genus Methylocapsa from a subarctic wetland.</title>
        <authorList>
            <person name="Belova S.E."/>
            <person name="Oshkin I.Y."/>
            <person name="Miroshnikov K."/>
            <person name="Dedysh S.N."/>
        </authorList>
    </citation>
    <scope>NUCLEOTIDE SEQUENCE [LARGE SCALE GENOMIC DNA]</scope>
    <source>
        <strain evidence="4 5">RX1</strain>
    </source>
</reference>
<evidence type="ECO:0000313" key="4">
    <source>
        <dbReference type="EMBL" id="WOJ89740.1"/>
    </source>
</evidence>
<dbReference type="Pfam" id="PF01895">
    <property type="entry name" value="PhoU"/>
    <property type="match status" value="2"/>
</dbReference>
<dbReference type="InterPro" id="IPR026022">
    <property type="entry name" value="PhoU_dom"/>
</dbReference>
<sequence>MSDHIVKAYDQELEVLGQKIAEMGGIAEKMLSDAMDALVDSDVKLAQATINSDPRLDVLQREIEERAIMTIARRQPLAVDLREIIATIRISNDLERVGDLAKNIAKRAIKIAADVRIPRAIIGLRSMHESAAMLLKDVLDAYSQRDAERAHGVWIYDADLDALEDSVFRDLLTFMMEDPRNISFCAHLLFCSKNIERIGDHATNIAETVIYLVTGEIPPIDRPKGRTMLSETSTTVG</sequence>
<protein>
    <recommendedName>
        <fullName evidence="2">Phosphate-specific transport system accessory protein PhoU</fullName>
    </recommendedName>
</protein>
<comment type="similarity">
    <text evidence="1 2">Belongs to the PhoU family.</text>
</comment>
<dbReference type="RefSeq" id="WP_407339185.1">
    <property type="nucleotide sequence ID" value="NZ_CP136862.1"/>
</dbReference>
<dbReference type="InterPro" id="IPR028366">
    <property type="entry name" value="PhoU"/>
</dbReference>
<keyword evidence="2" id="KW-0813">Transport</keyword>
<proteinExistence type="inferred from homology"/>
<keyword evidence="2" id="KW-0963">Cytoplasm</keyword>
<evidence type="ECO:0000259" key="3">
    <source>
        <dbReference type="Pfam" id="PF01895"/>
    </source>
</evidence>
<dbReference type="PIRSF" id="PIRSF003107">
    <property type="entry name" value="PhoU"/>
    <property type="match status" value="1"/>
</dbReference>
<organism evidence="4 5">
    <name type="scientific">Methylocapsa polymorpha</name>
    <dbReference type="NCBI Taxonomy" id="3080828"/>
    <lineage>
        <taxon>Bacteria</taxon>
        <taxon>Pseudomonadati</taxon>
        <taxon>Pseudomonadota</taxon>
        <taxon>Alphaproteobacteria</taxon>
        <taxon>Hyphomicrobiales</taxon>
        <taxon>Beijerinckiaceae</taxon>
        <taxon>Methylocapsa</taxon>
    </lineage>
</organism>
<accession>A0ABZ0HS39</accession>
<feature type="domain" description="PhoU" evidence="3">
    <location>
        <begin position="124"/>
        <end position="209"/>
    </location>
</feature>
<comment type="function">
    <text evidence="2">Plays a role in the regulation of phosphate uptake.</text>
</comment>
<keyword evidence="5" id="KW-1185">Reference proteome</keyword>
<evidence type="ECO:0000313" key="5">
    <source>
        <dbReference type="Proteomes" id="UP001626536"/>
    </source>
</evidence>
<keyword evidence="2" id="KW-0592">Phosphate transport</keyword>
<name>A0ABZ0HS39_9HYPH</name>
<dbReference type="SUPFAM" id="SSF109755">
    <property type="entry name" value="PhoU-like"/>
    <property type="match status" value="1"/>
</dbReference>
<dbReference type="EMBL" id="CP136862">
    <property type="protein sequence ID" value="WOJ89740.1"/>
    <property type="molecule type" value="Genomic_DNA"/>
</dbReference>
<comment type="subunit">
    <text evidence="2">Homodimer.</text>
</comment>
<gene>
    <name evidence="4" type="primary">phoU</name>
    <name evidence="4" type="ORF">RZS28_00010</name>
</gene>
<comment type="subcellular location">
    <subcellularLocation>
        <location evidence="2">Cytoplasm</location>
    </subcellularLocation>
</comment>
<dbReference type="PANTHER" id="PTHR42930:SF3">
    <property type="entry name" value="PHOSPHATE-SPECIFIC TRANSPORT SYSTEM ACCESSORY PROTEIN PHOU"/>
    <property type="match status" value="1"/>
</dbReference>
<evidence type="ECO:0000256" key="2">
    <source>
        <dbReference type="PIRNR" id="PIRNR003107"/>
    </source>
</evidence>
<feature type="domain" description="PhoU" evidence="3">
    <location>
        <begin position="20"/>
        <end position="107"/>
    </location>
</feature>
<dbReference type="Gene3D" id="1.20.58.220">
    <property type="entry name" value="Phosphate transport system protein phou homolog 2, domain 2"/>
    <property type="match status" value="2"/>
</dbReference>